<dbReference type="InterPro" id="IPR000620">
    <property type="entry name" value="EamA_dom"/>
</dbReference>
<feature type="transmembrane region" description="Helical" evidence="2">
    <location>
        <begin position="266"/>
        <end position="286"/>
    </location>
</feature>
<feature type="transmembrane region" description="Helical" evidence="2">
    <location>
        <begin position="181"/>
        <end position="197"/>
    </location>
</feature>
<dbReference type="RefSeq" id="WP_087280167.1">
    <property type="nucleotide sequence ID" value="NZ_CP021455.1"/>
</dbReference>
<dbReference type="InterPro" id="IPR037185">
    <property type="entry name" value="EmrE-like"/>
</dbReference>
<accession>A0A1Y0EN25</accession>
<protein>
    <recommendedName>
        <fullName evidence="3">EamA domain-containing protein</fullName>
    </recommendedName>
</protein>
<dbReference type="Proteomes" id="UP000196138">
    <property type="component" value="Chromosome"/>
</dbReference>
<sequence>MTGELEEGMTVERFKQPLQAPTQACLDAAPRVARVAPTPALPEAPPQPASPPVAQALQPQPRGHVRTAIGLLLAGMACFAISDALAKHLAPRVAVPELVWFRYVLLALTIVPLLARNRALLHSPRKLFQVGRCMGMLGAALLFVAALGVMPLAEATAIAFASPTFTTALSALLLKERVDGWRWFIVLAGLGGVLVVMQPGTAAFQPAGLLALASALCWAVAVMFTRKVAETDSVRTTMAYSALVGLLATSVVAWPSLRWPAQADWLPLLGMACAWCGAQWLVVTAYQRMNASVLAPFAYAQLLFAALLGLVWFGYWPSLHAVLGMAIILACGVAAAWRARA</sequence>
<dbReference type="EMBL" id="CP021455">
    <property type="protein sequence ID" value="ARU04828.1"/>
    <property type="molecule type" value="Genomic_DNA"/>
</dbReference>
<feature type="domain" description="EamA" evidence="3">
    <location>
        <begin position="68"/>
        <end position="197"/>
    </location>
</feature>
<dbReference type="PANTHER" id="PTHR22911:SF103">
    <property type="entry name" value="BLR2811 PROTEIN"/>
    <property type="match status" value="1"/>
</dbReference>
<evidence type="ECO:0000259" key="3">
    <source>
        <dbReference type="Pfam" id="PF00892"/>
    </source>
</evidence>
<feature type="domain" description="EamA" evidence="3">
    <location>
        <begin position="209"/>
        <end position="330"/>
    </location>
</feature>
<dbReference type="PANTHER" id="PTHR22911">
    <property type="entry name" value="ACYL-MALONYL CONDENSING ENZYME-RELATED"/>
    <property type="match status" value="1"/>
</dbReference>
<feature type="transmembrane region" description="Helical" evidence="2">
    <location>
        <begin position="319"/>
        <end position="337"/>
    </location>
</feature>
<feature type="transmembrane region" description="Helical" evidence="2">
    <location>
        <begin position="68"/>
        <end position="86"/>
    </location>
</feature>
<feature type="transmembrane region" description="Helical" evidence="2">
    <location>
        <begin position="293"/>
        <end position="313"/>
    </location>
</feature>
<keyword evidence="2" id="KW-1133">Transmembrane helix</keyword>
<dbReference type="OrthoDB" id="8584557at2"/>
<dbReference type="Pfam" id="PF00892">
    <property type="entry name" value="EamA"/>
    <property type="match status" value="2"/>
</dbReference>
<proteinExistence type="predicted"/>
<reference evidence="4 5" key="1">
    <citation type="submission" date="2017-05" db="EMBL/GenBank/DDBJ databases">
        <authorList>
            <person name="Song R."/>
            <person name="Chenine A.L."/>
            <person name="Ruprecht R.M."/>
        </authorList>
    </citation>
    <scope>NUCLEOTIDE SEQUENCE [LARGE SCALE GENOMIC DNA]</scope>
    <source>
        <strain evidence="4 5">DSM 26136</strain>
    </source>
</reference>
<organism evidence="4 5">
    <name type="scientific">Comamonas serinivorans</name>
    <dbReference type="NCBI Taxonomy" id="1082851"/>
    <lineage>
        <taxon>Bacteria</taxon>
        <taxon>Pseudomonadati</taxon>
        <taxon>Pseudomonadota</taxon>
        <taxon>Betaproteobacteria</taxon>
        <taxon>Burkholderiales</taxon>
        <taxon>Comamonadaceae</taxon>
        <taxon>Comamonas</taxon>
    </lineage>
</organism>
<evidence type="ECO:0000313" key="4">
    <source>
        <dbReference type="EMBL" id="ARU04828.1"/>
    </source>
</evidence>
<name>A0A1Y0EN25_9BURK</name>
<keyword evidence="5" id="KW-1185">Reference proteome</keyword>
<dbReference type="KEGG" id="cser:CCO03_09175"/>
<feature type="transmembrane region" description="Helical" evidence="2">
    <location>
        <begin position="98"/>
        <end position="115"/>
    </location>
</feature>
<evidence type="ECO:0000256" key="1">
    <source>
        <dbReference type="SAM" id="MobiDB-lite"/>
    </source>
</evidence>
<feature type="region of interest" description="Disordered" evidence="1">
    <location>
        <begin position="38"/>
        <end position="57"/>
    </location>
</feature>
<feature type="transmembrane region" description="Helical" evidence="2">
    <location>
        <begin position="127"/>
        <end position="149"/>
    </location>
</feature>
<feature type="transmembrane region" description="Helical" evidence="2">
    <location>
        <begin position="203"/>
        <end position="225"/>
    </location>
</feature>
<evidence type="ECO:0000313" key="5">
    <source>
        <dbReference type="Proteomes" id="UP000196138"/>
    </source>
</evidence>
<feature type="transmembrane region" description="Helical" evidence="2">
    <location>
        <begin position="237"/>
        <end position="254"/>
    </location>
</feature>
<dbReference type="GO" id="GO:0016020">
    <property type="term" value="C:membrane"/>
    <property type="evidence" value="ECO:0007669"/>
    <property type="project" value="InterPro"/>
</dbReference>
<keyword evidence="2" id="KW-0812">Transmembrane</keyword>
<evidence type="ECO:0000256" key="2">
    <source>
        <dbReference type="SAM" id="Phobius"/>
    </source>
</evidence>
<feature type="compositionally biased region" description="Pro residues" evidence="1">
    <location>
        <begin position="39"/>
        <end position="51"/>
    </location>
</feature>
<feature type="transmembrane region" description="Helical" evidence="2">
    <location>
        <begin position="155"/>
        <end position="174"/>
    </location>
</feature>
<dbReference type="AlphaFoldDB" id="A0A1Y0EN25"/>
<keyword evidence="2" id="KW-0472">Membrane</keyword>
<gene>
    <name evidence="4" type="ORF">CCO03_09175</name>
</gene>
<dbReference type="SUPFAM" id="SSF103481">
    <property type="entry name" value="Multidrug resistance efflux transporter EmrE"/>
    <property type="match status" value="2"/>
</dbReference>